<dbReference type="Gene3D" id="1.10.10.10">
    <property type="entry name" value="Winged helix-like DNA-binding domain superfamily/Winged helix DNA-binding domain"/>
    <property type="match status" value="1"/>
</dbReference>
<reference evidence="2 3" key="1">
    <citation type="journal article" date="2016" name="Nat. Commun.">
        <title>Thousands of microbial genomes shed light on interconnected biogeochemical processes in an aquifer system.</title>
        <authorList>
            <person name="Anantharaman K."/>
            <person name="Brown C.T."/>
            <person name="Hug L.A."/>
            <person name="Sharon I."/>
            <person name="Castelle C.J."/>
            <person name="Probst A.J."/>
            <person name="Thomas B.C."/>
            <person name="Singh A."/>
            <person name="Wilkins M.J."/>
            <person name="Karaoz U."/>
            <person name="Brodie E.L."/>
            <person name="Williams K.H."/>
            <person name="Hubbard S.S."/>
            <person name="Banfield J.F."/>
        </authorList>
    </citation>
    <scope>NUCLEOTIDE SEQUENCE [LARGE SCALE GENOMIC DNA]</scope>
</reference>
<feature type="domain" description="DUF4325" evidence="1">
    <location>
        <begin position="282"/>
        <end position="329"/>
    </location>
</feature>
<dbReference type="EMBL" id="MHUI01000026">
    <property type="protein sequence ID" value="OHA74554.1"/>
    <property type="molecule type" value="Genomic_DNA"/>
</dbReference>
<organism evidence="2 3">
    <name type="scientific">Candidatus Wildermuthbacteria bacterium RIFCSPLOWO2_01_FULL_48_35</name>
    <dbReference type="NCBI Taxonomy" id="1802463"/>
    <lineage>
        <taxon>Bacteria</taxon>
        <taxon>Candidatus Wildermuthiibacteriota</taxon>
    </lineage>
</organism>
<proteinExistence type="predicted"/>
<dbReference type="Gene3D" id="3.30.565.10">
    <property type="entry name" value="Histidine kinase-like ATPase, C-terminal domain"/>
    <property type="match status" value="1"/>
</dbReference>
<dbReference type="InterPro" id="IPR036890">
    <property type="entry name" value="HATPase_C_sf"/>
</dbReference>
<dbReference type="InterPro" id="IPR025474">
    <property type="entry name" value="DUF4325"/>
</dbReference>
<dbReference type="InterPro" id="IPR036390">
    <property type="entry name" value="WH_DNA-bd_sf"/>
</dbReference>
<accession>A0A1G2RNW9</accession>
<dbReference type="SUPFAM" id="SSF46785">
    <property type="entry name" value="Winged helix' DNA-binding domain"/>
    <property type="match status" value="1"/>
</dbReference>
<evidence type="ECO:0000313" key="3">
    <source>
        <dbReference type="Proteomes" id="UP000177081"/>
    </source>
</evidence>
<dbReference type="AlphaFoldDB" id="A0A1G2RNW9"/>
<dbReference type="Proteomes" id="UP000177081">
    <property type="component" value="Unassembled WGS sequence"/>
</dbReference>
<evidence type="ECO:0000259" key="1">
    <source>
        <dbReference type="Pfam" id="PF14213"/>
    </source>
</evidence>
<evidence type="ECO:0000313" key="2">
    <source>
        <dbReference type="EMBL" id="OHA74554.1"/>
    </source>
</evidence>
<dbReference type="Pfam" id="PF14213">
    <property type="entry name" value="DUF4325"/>
    <property type="match status" value="1"/>
</dbReference>
<dbReference type="SUPFAM" id="SSF55874">
    <property type="entry name" value="ATPase domain of HSP90 chaperone/DNA topoisomerase II/histidine kinase"/>
    <property type="match status" value="1"/>
</dbReference>
<sequence>MTNKDKILQLIEQKGRVTAREITEVIDVSRQYVNLVISGLVAEDKVVKLGGTRGAFYVSKAYIAEHPEIIPNTLKKRYINKLLEEHKVFLEIEDKLPQLKDLPENVRSIFTFAFSEMFNNAIEHSASKIISVEVTLRGEFLSFIVNDSGVGVFRNIMKKRNLKSEIEAIQDLLKGKTTTMPRTHSGEGIFFTSKAGDMFTLDSFSQMLVINNLTHDISARHKSAVKRGTRVIFKIKTDSDRHLNDVFKKYTNINDDSDYGFDKTEIRVKLYTSGGVHISRSQARRILEGLEKFKVILLDFENVPLVGQAFVDEIYRVFQNKHPNIVIQEENMSEGVNFMVERAKNEAKKSK</sequence>
<protein>
    <recommendedName>
        <fullName evidence="1">DUF4325 domain-containing protein</fullName>
    </recommendedName>
</protein>
<gene>
    <name evidence="2" type="ORF">A3A32_00655</name>
</gene>
<dbReference type="InterPro" id="IPR036388">
    <property type="entry name" value="WH-like_DNA-bd_sf"/>
</dbReference>
<comment type="caution">
    <text evidence="2">The sequence shown here is derived from an EMBL/GenBank/DDBJ whole genome shotgun (WGS) entry which is preliminary data.</text>
</comment>
<name>A0A1G2RNW9_9BACT</name>